<keyword evidence="1" id="KW-0433">Leucine-rich repeat</keyword>
<feature type="domain" description="Roc" evidence="5">
    <location>
        <begin position="437"/>
        <end position="625"/>
    </location>
</feature>
<dbReference type="InterPro" id="IPR057263">
    <property type="entry name" value="COR-B"/>
</dbReference>
<dbReference type="InterPro" id="IPR036388">
    <property type="entry name" value="WH-like_DNA-bd_sf"/>
</dbReference>
<dbReference type="Gene3D" id="3.80.10.10">
    <property type="entry name" value="Ribonuclease Inhibitor"/>
    <property type="match status" value="2"/>
</dbReference>
<dbReference type="PROSITE" id="PS51424">
    <property type="entry name" value="ROC"/>
    <property type="match status" value="1"/>
</dbReference>
<dbReference type="InterPro" id="IPR001611">
    <property type="entry name" value="Leu-rich_rpt"/>
</dbReference>
<sequence>MTSSSQSEVFRQYLRTEPKGHTSLNVPEGRYKGWVPRCLYDMSCTNVSLPFLKLISFPVGGSSLGTLVDMVTFSAVGNYLSRLPESFGKCQNLVELNLSYNNIERIPSSVFSLTNLAELDLSENDISDLSPSIGNLKNLKILNLSGNLFEDLPSELRYCEKLEKLDVSRKWYPYDGGFTVLPEAVCYLTQLTYLDVSWHKIATITDDIRNMSKLKTLRMRGNNLRNVSKAVAECKALQYLDLTGAMRQNSYIPPEIFTLPELLILDITNNFFTEISTKIVGLKKLKKLIIRRNSLLRIPEEIFKMESLEAIDFSENYLKEIPGCISELETLRHVNLSCNKIEVLPDEICDCAGLTELQLHYNVLERLPNKIHKLQNLEELMLEGNKLTELPLMMDKLEKLSETERLSVFYNNLKKPPQAICDQGVHNIYDYLKELRVCEATHRKKLILIGASMAGKTSLRNVLLLGKAKLTELHERTWVMEQHLWEPEPDLRVQLLDFGGHHIYSAAHHMFLTPEALHVLVFDLSSYTPDKYDNMVGDWLDSIMDRAPGATIMVVGTHADLCTKEQIAENVESIKQRMHQEENGKLQDLDMQLDIERRKLQEAHNESGQRFPDLDTQRLQERVNRMMKLRETRITLPNNIYVVSCADSLSGEDFPGIIYFHEDLTSNLKSSEPQLLPDSWLKFLTQIQERPEKILLWSEALQILDSLVKGLSISYSSLQGSAEKSLETVLRYLHATGEIVWYHDNPKLRGIVFHHPETLVEMLRAIFRHDFNEVVNYVESYGQLAGLTRGKFDGLKTAFLQRGLMTTELLNFCLQHFSLSLQSQDIFVDLMLKFDLCYKVEDSTSAPATMGSERILQFPWFLPTTPIPDLDTKWPDQVPSNTIELRYQLQFLKKGLPNFFEKMSARLQGIVTQREDWKDGILATRNNTKLLLTRKKIHGPSCITLSVRGAELQELWFLVLNIRSEMLTLLKEWPFVKVDEYMVCAHCILTGEATPYLWRGEILNMKCPKGIYEIKCSRNDARVPSCLVYPLDPEFSQSDIGRHITIVTDFLRSISDSTDGGGY</sequence>
<dbReference type="InterPro" id="IPR050216">
    <property type="entry name" value="LRR_domain-containing"/>
</dbReference>
<dbReference type="PROSITE" id="PS51450">
    <property type="entry name" value="LRR"/>
    <property type="match status" value="3"/>
</dbReference>
<name>A0ABY7ELU7_MYAAR</name>
<evidence type="ECO:0000256" key="1">
    <source>
        <dbReference type="ARBA" id="ARBA00022614"/>
    </source>
</evidence>
<keyword evidence="2" id="KW-0677">Repeat</keyword>
<organism evidence="6 7">
    <name type="scientific">Mya arenaria</name>
    <name type="common">Soft-shell clam</name>
    <dbReference type="NCBI Taxonomy" id="6604"/>
    <lineage>
        <taxon>Eukaryota</taxon>
        <taxon>Metazoa</taxon>
        <taxon>Spiralia</taxon>
        <taxon>Lophotrochozoa</taxon>
        <taxon>Mollusca</taxon>
        <taxon>Bivalvia</taxon>
        <taxon>Autobranchia</taxon>
        <taxon>Heteroconchia</taxon>
        <taxon>Euheterodonta</taxon>
        <taxon>Imparidentia</taxon>
        <taxon>Neoheterodontei</taxon>
        <taxon>Myida</taxon>
        <taxon>Myoidea</taxon>
        <taxon>Myidae</taxon>
        <taxon>Mya</taxon>
    </lineage>
</organism>
<dbReference type="SUPFAM" id="SSF52058">
    <property type="entry name" value="L domain-like"/>
    <property type="match status" value="1"/>
</dbReference>
<dbReference type="Pfam" id="PF13855">
    <property type="entry name" value="LRR_8"/>
    <property type="match status" value="2"/>
</dbReference>
<dbReference type="SMART" id="SM00369">
    <property type="entry name" value="LRR_TYP"/>
    <property type="match status" value="9"/>
</dbReference>
<dbReference type="Proteomes" id="UP001164746">
    <property type="component" value="Chromosome 7"/>
</dbReference>
<dbReference type="EMBL" id="CP111018">
    <property type="protein sequence ID" value="WAR09977.1"/>
    <property type="molecule type" value="Genomic_DNA"/>
</dbReference>
<keyword evidence="3" id="KW-0547">Nucleotide-binding</keyword>
<evidence type="ECO:0000313" key="6">
    <source>
        <dbReference type="EMBL" id="WAR09977.1"/>
    </source>
</evidence>
<dbReference type="SMART" id="SM00364">
    <property type="entry name" value="LRR_BAC"/>
    <property type="match status" value="8"/>
</dbReference>
<dbReference type="Pfam" id="PF08477">
    <property type="entry name" value="Roc"/>
    <property type="match status" value="1"/>
</dbReference>
<evidence type="ECO:0000256" key="3">
    <source>
        <dbReference type="ARBA" id="ARBA00022741"/>
    </source>
</evidence>
<evidence type="ECO:0000256" key="4">
    <source>
        <dbReference type="SAM" id="Coils"/>
    </source>
</evidence>
<gene>
    <name evidence="6" type="ORF">MAR_035053</name>
</gene>
<evidence type="ECO:0000256" key="2">
    <source>
        <dbReference type="ARBA" id="ARBA00022737"/>
    </source>
</evidence>
<dbReference type="Gene3D" id="1.10.10.10">
    <property type="entry name" value="Winged helix-like DNA-binding domain superfamily/Winged helix DNA-binding domain"/>
    <property type="match status" value="1"/>
</dbReference>
<dbReference type="InterPro" id="IPR027417">
    <property type="entry name" value="P-loop_NTPase"/>
</dbReference>
<dbReference type="PANTHER" id="PTHR48051:SF1">
    <property type="entry name" value="RAS SUPPRESSOR PROTEIN 1"/>
    <property type="match status" value="1"/>
</dbReference>
<protein>
    <submittedName>
        <fullName evidence="6">MFHA1-like protein</fullName>
    </submittedName>
</protein>
<proteinExistence type="predicted"/>
<dbReference type="SUPFAM" id="SSF52540">
    <property type="entry name" value="P-loop containing nucleoside triphosphate hydrolases"/>
    <property type="match status" value="1"/>
</dbReference>
<dbReference type="Pfam" id="PF25497">
    <property type="entry name" value="COR-B"/>
    <property type="match status" value="1"/>
</dbReference>
<evidence type="ECO:0000313" key="7">
    <source>
        <dbReference type="Proteomes" id="UP001164746"/>
    </source>
</evidence>
<keyword evidence="4" id="KW-0175">Coiled coil</keyword>
<dbReference type="InterPro" id="IPR003591">
    <property type="entry name" value="Leu-rich_rpt_typical-subtyp"/>
</dbReference>
<keyword evidence="7" id="KW-1185">Reference proteome</keyword>
<dbReference type="Gene3D" id="3.30.70.1390">
    <property type="entry name" value="ROC domain from the Parkinson's disease-associated leucine-rich repeat kinase 2"/>
    <property type="match status" value="1"/>
</dbReference>
<feature type="coiled-coil region" evidence="4">
    <location>
        <begin position="564"/>
        <end position="606"/>
    </location>
</feature>
<accession>A0ABY7ELU7</accession>
<evidence type="ECO:0000259" key="5">
    <source>
        <dbReference type="PROSITE" id="PS51424"/>
    </source>
</evidence>
<dbReference type="PANTHER" id="PTHR48051">
    <property type="match status" value="1"/>
</dbReference>
<dbReference type="Gene3D" id="3.40.50.300">
    <property type="entry name" value="P-loop containing nucleotide triphosphate hydrolases"/>
    <property type="match status" value="1"/>
</dbReference>
<reference evidence="6" key="1">
    <citation type="submission" date="2022-11" db="EMBL/GenBank/DDBJ databases">
        <title>Centuries of genome instability and evolution in soft-shell clam transmissible cancer (bioRxiv).</title>
        <authorList>
            <person name="Hart S.F.M."/>
            <person name="Yonemitsu M.A."/>
            <person name="Giersch R.M."/>
            <person name="Beal B.F."/>
            <person name="Arriagada G."/>
            <person name="Davis B.W."/>
            <person name="Ostrander E.A."/>
            <person name="Goff S.P."/>
            <person name="Metzger M.J."/>
        </authorList>
    </citation>
    <scope>NUCLEOTIDE SEQUENCE</scope>
    <source>
        <strain evidence="6">MELC-2E11</strain>
        <tissue evidence="6">Siphon/mantle</tissue>
    </source>
</reference>
<dbReference type="InterPro" id="IPR020859">
    <property type="entry name" value="ROC"/>
</dbReference>
<dbReference type="InterPro" id="IPR032675">
    <property type="entry name" value="LRR_dom_sf"/>
</dbReference>